<dbReference type="Proteomes" id="UP001333110">
    <property type="component" value="Unassembled WGS sequence"/>
</dbReference>
<keyword evidence="1" id="KW-0812">Transmembrane</keyword>
<proteinExistence type="predicted"/>
<keyword evidence="1" id="KW-0472">Membrane</keyword>
<evidence type="ECO:0000313" key="2">
    <source>
        <dbReference type="EMBL" id="KAK4816144.1"/>
    </source>
</evidence>
<keyword evidence="3" id="KW-1185">Reference proteome</keyword>
<feature type="non-terminal residue" evidence="2">
    <location>
        <position position="288"/>
    </location>
</feature>
<evidence type="ECO:0000256" key="1">
    <source>
        <dbReference type="SAM" id="Phobius"/>
    </source>
</evidence>
<dbReference type="SUPFAM" id="SSF56672">
    <property type="entry name" value="DNA/RNA polymerases"/>
    <property type="match status" value="1"/>
</dbReference>
<dbReference type="Gene3D" id="3.30.70.270">
    <property type="match status" value="1"/>
</dbReference>
<dbReference type="InterPro" id="IPR043502">
    <property type="entry name" value="DNA/RNA_pol_sf"/>
</dbReference>
<dbReference type="InterPro" id="IPR043128">
    <property type="entry name" value="Rev_trsase/Diguanyl_cyclase"/>
</dbReference>
<keyword evidence="1" id="KW-1133">Transmembrane helix</keyword>
<dbReference type="EMBL" id="JAUNZN010000009">
    <property type="protein sequence ID" value="KAK4816144.1"/>
    <property type="molecule type" value="Genomic_DNA"/>
</dbReference>
<gene>
    <name evidence="2" type="ORF">QYF61_011526</name>
</gene>
<sequence length="288" mass="32681">MRVIPPCFREGNHIIVFLVYNGFQLLLFVAHAACIGEMVIGQRQLGNDRKEAICRTPEPTMVKELRPFLGMTGWCRLWIYNYGLLVKSLYELLKNSQTQLTWTDEAKRAFKELKLELMRAPALGLPGITKPLQGVALGILAQRLGPYKRAVAYFSKQLDEVSKGWPGCLRAVAAVVLKLENSRSSKIDFEKKDGCAYFPCCNFHFGRKRRTLAVTIKYQAVLMEQDDIEIVISAVINPSSFLINKQEMETVAHDCVETIETVYASRPDLKDKPPEEADHTWYTDGNSF</sequence>
<comment type="caution">
    <text evidence="2">The sequence shown here is derived from an EMBL/GenBank/DDBJ whole genome shotgun (WGS) entry which is preliminary data.</text>
</comment>
<dbReference type="PANTHER" id="PTHR33064">
    <property type="entry name" value="POL PROTEIN"/>
    <property type="match status" value="1"/>
</dbReference>
<dbReference type="Gene3D" id="3.10.20.370">
    <property type="match status" value="1"/>
</dbReference>
<dbReference type="AlphaFoldDB" id="A0AAN7N1S8"/>
<dbReference type="InterPro" id="IPR051320">
    <property type="entry name" value="Viral_Replic_Matur_Polypro"/>
</dbReference>
<accession>A0AAN7N1S8</accession>
<feature type="transmembrane region" description="Helical" evidence="1">
    <location>
        <begin position="14"/>
        <end position="40"/>
    </location>
</feature>
<reference evidence="2 3" key="1">
    <citation type="journal article" date="2023" name="J. Hered.">
        <title>Chromosome-level genome of the wood stork (Mycteria americana) provides insight into avian chromosome evolution.</title>
        <authorList>
            <person name="Flamio R. Jr."/>
            <person name="Ramstad K.M."/>
        </authorList>
    </citation>
    <scope>NUCLEOTIDE SEQUENCE [LARGE SCALE GENOMIC DNA]</scope>
    <source>
        <strain evidence="2">JAX WOST 10</strain>
    </source>
</reference>
<name>A0AAN7N1S8_MYCAM</name>
<evidence type="ECO:0008006" key="4">
    <source>
        <dbReference type="Google" id="ProtNLM"/>
    </source>
</evidence>
<dbReference type="PANTHER" id="PTHR33064:SF37">
    <property type="entry name" value="RIBONUCLEASE H"/>
    <property type="match status" value="1"/>
</dbReference>
<evidence type="ECO:0000313" key="3">
    <source>
        <dbReference type="Proteomes" id="UP001333110"/>
    </source>
</evidence>
<protein>
    <recommendedName>
        <fullName evidence="4">Reverse transcriptase/retrotransposon-derived protein RNase H-like domain-containing protein</fullName>
    </recommendedName>
</protein>
<organism evidence="2 3">
    <name type="scientific">Mycteria americana</name>
    <name type="common">Wood stork</name>
    <dbReference type="NCBI Taxonomy" id="33587"/>
    <lineage>
        <taxon>Eukaryota</taxon>
        <taxon>Metazoa</taxon>
        <taxon>Chordata</taxon>
        <taxon>Craniata</taxon>
        <taxon>Vertebrata</taxon>
        <taxon>Euteleostomi</taxon>
        <taxon>Archelosauria</taxon>
        <taxon>Archosauria</taxon>
        <taxon>Dinosauria</taxon>
        <taxon>Saurischia</taxon>
        <taxon>Theropoda</taxon>
        <taxon>Coelurosauria</taxon>
        <taxon>Aves</taxon>
        <taxon>Neognathae</taxon>
        <taxon>Neoaves</taxon>
        <taxon>Aequornithes</taxon>
        <taxon>Ciconiiformes</taxon>
        <taxon>Ciconiidae</taxon>
        <taxon>Mycteria</taxon>
    </lineage>
</organism>